<dbReference type="SUPFAM" id="SSF55781">
    <property type="entry name" value="GAF domain-like"/>
    <property type="match status" value="1"/>
</dbReference>
<dbReference type="InterPro" id="IPR029151">
    <property type="entry name" value="Sensor-like_sf"/>
</dbReference>
<organism evidence="4 5">
    <name type="scientific">Metapseudomonas boanensis</name>
    <dbReference type="NCBI Taxonomy" id="2822138"/>
    <lineage>
        <taxon>Bacteria</taxon>
        <taxon>Pseudomonadati</taxon>
        <taxon>Pseudomonadota</taxon>
        <taxon>Gammaproteobacteria</taxon>
        <taxon>Pseudomonadales</taxon>
        <taxon>Pseudomonadaceae</taxon>
        <taxon>Metapseudomonas</taxon>
    </lineage>
</organism>
<dbReference type="PROSITE" id="PS51832">
    <property type="entry name" value="HD_GYP"/>
    <property type="match status" value="1"/>
</dbReference>
<dbReference type="SMART" id="SM00471">
    <property type="entry name" value="HDc"/>
    <property type="match status" value="1"/>
</dbReference>
<dbReference type="SMART" id="SM00304">
    <property type="entry name" value="HAMP"/>
    <property type="match status" value="1"/>
</dbReference>
<evidence type="ECO:0000313" key="5">
    <source>
        <dbReference type="Proteomes" id="UP001519667"/>
    </source>
</evidence>
<keyword evidence="5" id="KW-1185">Reference proteome</keyword>
<dbReference type="PANTHER" id="PTHR45228">
    <property type="entry name" value="CYCLIC DI-GMP PHOSPHODIESTERASE TM_0186-RELATED"/>
    <property type="match status" value="1"/>
</dbReference>
<comment type="caution">
    <text evidence="4">The sequence shown here is derived from an EMBL/GenBank/DDBJ whole genome shotgun (WGS) entry which is preliminary data.</text>
</comment>
<keyword evidence="1" id="KW-0472">Membrane</keyword>
<dbReference type="PANTHER" id="PTHR45228:SF5">
    <property type="entry name" value="CYCLIC DI-GMP PHOSPHODIESTERASE VC_1348-RELATED"/>
    <property type="match status" value="1"/>
</dbReference>
<dbReference type="InterPro" id="IPR037522">
    <property type="entry name" value="HD_GYP_dom"/>
</dbReference>
<dbReference type="CDD" id="cd00077">
    <property type="entry name" value="HDc"/>
    <property type="match status" value="2"/>
</dbReference>
<evidence type="ECO:0000256" key="1">
    <source>
        <dbReference type="SAM" id="Phobius"/>
    </source>
</evidence>
<feature type="domain" description="HAMP" evidence="2">
    <location>
        <begin position="367"/>
        <end position="420"/>
    </location>
</feature>
<reference evidence="4 5" key="1">
    <citation type="submission" date="2021-04" db="EMBL/GenBank/DDBJ databases">
        <title>Pseudomonas boanensis sp. nov., a bacterium isolated from river water used for household purposes in Boane District, Mozambique.</title>
        <authorList>
            <person name="Nicklasson M."/>
            <person name="Martin-Rodriguez A.J."/>
            <person name="Thorell K."/>
            <person name="Neves L."/>
            <person name="Mussagy A."/>
            <person name="Rydberg H.A."/>
            <person name="Hernroth B."/>
            <person name="Svensson-Stadler L."/>
            <person name="Sjoling A."/>
        </authorList>
    </citation>
    <scope>NUCLEOTIDE SEQUENCE [LARGE SCALE GENOMIC DNA]</scope>
    <source>
        <strain evidence="4 5">DB1</strain>
    </source>
</reference>
<dbReference type="SUPFAM" id="SSF109604">
    <property type="entry name" value="HD-domain/PDEase-like"/>
    <property type="match status" value="2"/>
</dbReference>
<dbReference type="Gene3D" id="1.10.3210.10">
    <property type="entry name" value="Hypothetical protein af1432"/>
    <property type="match status" value="2"/>
</dbReference>
<keyword evidence="1" id="KW-0812">Transmembrane</keyword>
<evidence type="ECO:0000313" key="4">
    <source>
        <dbReference type="EMBL" id="MBT8765134.1"/>
    </source>
</evidence>
<dbReference type="InterPro" id="IPR003660">
    <property type="entry name" value="HAMP_dom"/>
</dbReference>
<dbReference type="Gene3D" id="3.30.450.40">
    <property type="match status" value="1"/>
</dbReference>
<dbReference type="PROSITE" id="PS50885">
    <property type="entry name" value="HAMP"/>
    <property type="match status" value="1"/>
</dbReference>
<evidence type="ECO:0000259" key="3">
    <source>
        <dbReference type="PROSITE" id="PS51832"/>
    </source>
</evidence>
<name>A0ABS5XBQ9_9GAMM</name>
<feature type="transmembrane region" description="Helical" evidence="1">
    <location>
        <begin position="12"/>
        <end position="34"/>
    </location>
</feature>
<dbReference type="Pfam" id="PF13487">
    <property type="entry name" value="HD_5"/>
    <property type="match status" value="1"/>
</dbReference>
<feature type="domain" description="HD-GYP" evidence="3">
    <location>
        <begin position="749"/>
        <end position="966"/>
    </location>
</feature>
<dbReference type="Gene3D" id="3.30.450.20">
    <property type="entry name" value="PAS domain"/>
    <property type="match status" value="2"/>
</dbReference>
<dbReference type="InterPro" id="IPR029016">
    <property type="entry name" value="GAF-like_dom_sf"/>
</dbReference>
<dbReference type="SUPFAM" id="SSF103190">
    <property type="entry name" value="Sensory domain-like"/>
    <property type="match status" value="1"/>
</dbReference>
<dbReference type="EMBL" id="JAGTIS010000001">
    <property type="protein sequence ID" value="MBT8765134.1"/>
    <property type="molecule type" value="Genomic_DNA"/>
</dbReference>
<proteinExistence type="predicted"/>
<dbReference type="Pfam" id="PF00672">
    <property type="entry name" value="HAMP"/>
    <property type="match status" value="1"/>
</dbReference>
<feature type="transmembrane region" description="Helical" evidence="1">
    <location>
        <begin position="347"/>
        <end position="365"/>
    </location>
</feature>
<dbReference type="Proteomes" id="UP001519667">
    <property type="component" value="Unassembled WGS sequence"/>
</dbReference>
<accession>A0ABS5XBQ9</accession>
<protein>
    <submittedName>
        <fullName evidence="4">HD domain-containing protein</fullName>
    </submittedName>
</protein>
<sequence length="988" mass="109526">MPQKLTEHRYPLHVHISALFTLLLLLAGIVLGLFNYQQTSKIILSSSDKLFEKISGEVETDLRDTYTPIHHLLNLLALNGTNQQLDTSERLERLLPPLAQALHDNLKLASLYLGYDDGDFFMVRPLRSDTLKKAFDAPPNAAYQVWSIERDNHAQAQSQTLLYDADLNLIARRQSPQERFDPRGRPWFYTALESEGTITTAPYVFFSSGAVGTTLALAAGEDAVVAADLTLDDLSATLARHKVTPSTEVVLYQPDGNAVAYPDSTKLVQQTDGTPRLGAVRDLSAPLAALVGLKASDDLQTSLELADRRWVVSQKRFRQGGPEGLYLAILAPEDELLVDAYRIRWQGAVLTLAILLLCIPIGWLLSRVLVKPLKALVDEAKAIRSFDFTHPAPGRSPVLEVDLLAVAMARMKETIARFHEIAASLSAENRFEPLLRRVLSETIGISEASGGLIYLCDSQTGHLEPQELLIAERKQDLAEHGIHAHAIDDPTLPDWLRQPATGGKSTVQSIGFDQAGALQPLLRTLESPRVHLVCTGLHNRQGATVGVLVLLHCDTGEEANPTILKPERIAFIEAISGVAALCIESQRLLEKQKQLLDAFIQLIAGAIDAKSPYTGGHCQRVPEITMMLARAAAASDAPAFRDYNPSDEEWEALHIAAWLHDCGKVTTPEYVVDKATKLETLTDRIHEIRTRFEVLKRDAWITYWKAIAGGADESSQARLRNELLTTLDEEFAFIARCNLGGEAMAENDLERLKAIASRTWSRTLDNRLGVSWEEAQRMGRESATPLPVEEPLLADRPDHLMERPPTELIPSDNPWGFKLQVPAYKFNRGELYNLSIGRGTLTDEERYIINHHIVQTILMLNHLPFPPHLQNVAEIAGGHHEKMDGTGYPKRLRRDEMSLPARMMAIADIFEALTAVDRPYKKGKTLSEALNIMTGMCKGAHIDPDLFGLFVRSGIYLDYATRFLLPEQIDNVDHQAVLVTAGLDSANG</sequence>
<dbReference type="InterPro" id="IPR003607">
    <property type="entry name" value="HD/PDEase_dom"/>
</dbReference>
<evidence type="ECO:0000259" key="2">
    <source>
        <dbReference type="PROSITE" id="PS50885"/>
    </source>
</evidence>
<gene>
    <name evidence="4" type="ORF">J7302_03145</name>
</gene>
<dbReference type="RefSeq" id="WP_215370062.1">
    <property type="nucleotide sequence ID" value="NZ_JAGTIS010000001.1"/>
</dbReference>
<dbReference type="InterPro" id="IPR052020">
    <property type="entry name" value="Cyclic_di-GMP/3'3'-cGAMP_PDE"/>
</dbReference>
<dbReference type="Gene3D" id="6.10.340.10">
    <property type="match status" value="1"/>
</dbReference>
<keyword evidence="1" id="KW-1133">Transmembrane helix</keyword>